<dbReference type="Proteomes" id="UP001465426">
    <property type="component" value="Unassembled WGS sequence"/>
</dbReference>
<dbReference type="RefSeq" id="WP_349204617.1">
    <property type="nucleotide sequence ID" value="NZ_JBBMFN010000015.1"/>
</dbReference>
<dbReference type="Gene3D" id="3.90.25.10">
    <property type="entry name" value="UDP-galactose 4-epimerase, domain 1"/>
    <property type="match status" value="1"/>
</dbReference>
<gene>
    <name evidence="3" type="ORF">WMO63_08660</name>
</gene>
<evidence type="ECO:0000259" key="2">
    <source>
        <dbReference type="Pfam" id="PF01370"/>
    </source>
</evidence>
<organism evidence="3 4">
    <name type="scientific">Niallia hominis</name>
    <dbReference type="NCBI Taxonomy" id="3133173"/>
    <lineage>
        <taxon>Bacteria</taxon>
        <taxon>Bacillati</taxon>
        <taxon>Bacillota</taxon>
        <taxon>Bacilli</taxon>
        <taxon>Bacillales</taxon>
        <taxon>Bacillaceae</taxon>
        <taxon>Niallia</taxon>
    </lineage>
</organism>
<proteinExistence type="inferred from homology"/>
<dbReference type="EMBL" id="JBBMFN010000015">
    <property type="protein sequence ID" value="MEQ2465738.1"/>
    <property type="molecule type" value="Genomic_DNA"/>
</dbReference>
<dbReference type="Gene3D" id="3.40.50.720">
    <property type="entry name" value="NAD(P)-binding Rossmann-like Domain"/>
    <property type="match status" value="1"/>
</dbReference>
<evidence type="ECO:0000313" key="4">
    <source>
        <dbReference type="Proteomes" id="UP001465426"/>
    </source>
</evidence>
<comment type="caution">
    <text evidence="3">The sequence shown here is derived from an EMBL/GenBank/DDBJ whole genome shotgun (WGS) entry which is preliminary data.</text>
</comment>
<accession>A0ABV1EXB9</accession>
<protein>
    <submittedName>
        <fullName evidence="3">NAD(P)-dependent oxidoreductase</fullName>
    </submittedName>
</protein>
<dbReference type="SUPFAM" id="SSF51735">
    <property type="entry name" value="NAD(P)-binding Rossmann-fold domains"/>
    <property type="match status" value="1"/>
</dbReference>
<reference evidence="3 4" key="1">
    <citation type="submission" date="2024-03" db="EMBL/GenBank/DDBJ databases">
        <title>Human intestinal bacterial collection.</title>
        <authorList>
            <person name="Pauvert C."/>
            <person name="Hitch T.C.A."/>
            <person name="Clavel T."/>
        </authorList>
    </citation>
    <scope>NUCLEOTIDE SEQUENCE [LARGE SCALE GENOMIC DNA]</scope>
    <source>
        <strain evidence="3 4">CLA-SR-H024</strain>
    </source>
</reference>
<dbReference type="InterPro" id="IPR036291">
    <property type="entry name" value="NAD(P)-bd_dom_sf"/>
</dbReference>
<name>A0ABV1EXB9_9BACI</name>
<evidence type="ECO:0000256" key="1">
    <source>
        <dbReference type="ARBA" id="ARBA00007637"/>
    </source>
</evidence>
<sequence>MRVLITGGQESEMATALKEQLSKNNVYCIVAGKQQKHSEISTLVHNDVYTFLNGMELADILMENQVDCVIHLSNKAITSNSMKDSFEQSEENIACTIEVLEACVQAKVHKIIFPSTIAVYGDIEGAITEEKLLQPVLFEGLSKKIEEKYIQNYHTLYGLSFTILRFPIIYGASSKHMNTESMIESTIKKVIENRPPIVFDDGEQKKHFLYISDAIQAIISSLNNGENQVYNICPKEIYSMKEVVSIIHSSIKEDVLHSLEEGEKSRISTTKAQMDLKWHSRVPFSEGIRLTIKNIKHQAEQINRTLK</sequence>
<comment type="similarity">
    <text evidence="1">Belongs to the NAD(P)-dependent epimerase/dehydratase family.</text>
</comment>
<feature type="domain" description="NAD-dependent epimerase/dehydratase" evidence="2">
    <location>
        <begin position="13"/>
        <end position="233"/>
    </location>
</feature>
<dbReference type="InterPro" id="IPR001509">
    <property type="entry name" value="Epimerase_deHydtase"/>
</dbReference>
<dbReference type="PANTHER" id="PTHR43000">
    <property type="entry name" value="DTDP-D-GLUCOSE 4,6-DEHYDRATASE-RELATED"/>
    <property type="match status" value="1"/>
</dbReference>
<keyword evidence="4" id="KW-1185">Reference proteome</keyword>
<dbReference type="Pfam" id="PF01370">
    <property type="entry name" value="Epimerase"/>
    <property type="match status" value="1"/>
</dbReference>
<evidence type="ECO:0000313" key="3">
    <source>
        <dbReference type="EMBL" id="MEQ2465738.1"/>
    </source>
</evidence>